<dbReference type="HOGENOM" id="CLU_001265_61_2_9"/>
<sequence length="401" mass="41836">MSLDRKRSTLALLALAISAFAIGTTEFISVGLLPLISDDLHISLTTAGLTVTLYALGVTFGAPVLTSLTTAVSRKTLLLALMLLFIAGNSLAAAAGGISILLVARIISALAHGLFMSIASTIAADLVTEDRRASAISIMFTGLTVATVTGVPLGTFLGQQLGWRAAFIAIAAVGLIALAANLLLIPAALRKGTRTPLRDQVKLVTNGRLLLAFAITALGYGGTFVVFTYLSPLLHEISGFQEQTVAVILLVYGIAIAIGNVIGGKAANRKPLNALFYMFAFQAVVLLVLTFTAPFKAAALTTIFFMGLLAFMNVPGLQVYVVMLADRFAPSARDIASAVNIAAFNAGIAIGAYLGGLVTDHLGLIHTPWIGSIMVLGAVILTAWSRALEKRDGRKLQSQAA</sequence>
<feature type="transmembrane region" description="Helical" evidence="7">
    <location>
        <begin position="369"/>
        <end position="388"/>
    </location>
</feature>
<dbReference type="EMBL" id="CP009287">
    <property type="protein sequence ID" value="AIQ71565.1"/>
    <property type="molecule type" value="Genomic_DNA"/>
</dbReference>
<dbReference type="PROSITE" id="PS50850">
    <property type="entry name" value="MFS"/>
    <property type="match status" value="1"/>
</dbReference>
<dbReference type="PANTHER" id="PTHR43124:SF8">
    <property type="entry name" value="INNER MEMBRANE TRANSPORT PROTEIN YDHP"/>
    <property type="match status" value="1"/>
</dbReference>
<dbReference type="InterPro" id="IPR020846">
    <property type="entry name" value="MFS_dom"/>
</dbReference>
<feature type="transmembrane region" description="Helical" evidence="7">
    <location>
        <begin position="209"/>
        <end position="231"/>
    </location>
</feature>
<proteinExistence type="predicted"/>
<dbReference type="Pfam" id="PF07690">
    <property type="entry name" value="MFS_1"/>
    <property type="match status" value="1"/>
</dbReference>
<dbReference type="OrthoDB" id="9788453at2"/>
<dbReference type="PANTHER" id="PTHR43124">
    <property type="entry name" value="PURINE EFFLUX PUMP PBUE"/>
    <property type="match status" value="1"/>
</dbReference>
<dbReference type="Proteomes" id="UP000029500">
    <property type="component" value="Chromosome"/>
</dbReference>
<evidence type="ECO:0000313" key="10">
    <source>
        <dbReference type="Proteomes" id="UP000029500"/>
    </source>
</evidence>
<feature type="transmembrane region" description="Helical" evidence="7">
    <location>
        <begin position="335"/>
        <end position="357"/>
    </location>
</feature>
<evidence type="ECO:0000256" key="6">
    <source>
        <dbReference type="ARBA" id="ARBA00023136"/>
    </source>
</evidence>
<dbReference type="Gene3D" id="1.20.1250.20">
    <property type="entry name" value="MFS general substrate transporter like domains"/>
    <property type="match status" value="1"/>
</dbReference>
<feature type="transmembrane region" description="Helical" evidence="7">
    <location>
        <begin position="109"/>
        <end position="128"/>
    </location>
</feature>
<reference evidence="9 10" key="1">
    <citation type="submission" date="2014-08" db="EMBL/GenBank/DDBJ databases">
        <title>Comparative genomics of the Paenibacillus odorifer group.</title>
        <authorList>
            <person name="den Bakker H.C."/>
            <person name="Tsai Y.-C."/>
            <person name="Martin N."/>
            <person name="Korlach J."/>
            <person name="Wiedmann M."/>
        </authorList>
    </citation>
    <scope>NUCLEOTIDE SEQUENCE [LARGE SCALE GENOMIC DNA]</scope>
    <source>
        <strain evidence="9 10">DSM 15220</strain>
    </source>
</reference>
<accession>A0A089MGP9</accession>
<keyword evidence="2" id="KW-0813">Transport</keyword>
<gene>
    <name evidence="9" type="ORF">PGRAT_31270</name>
</gene>
<dbReference type="RefSeq" id="WP_025705096.1">
    <property type="nucleotide sequence ID" value="NZ_CP009287.1"/>
</dbReference>
<evidence type="ECO:0000256" key="1">
    <source>
        <dbReference type="ARBA" id="ARBA00004651"/>
    </source>
</evidence>
<keyword evidence="9" id="KW-0762">Sugar transport</keyword>
<evidence type="ECO:0000256" key="2">
    <source>
        <dbReference type="ARBA" id="ARBA00022448"/>
    </source>
</evidence>
<feature type="transmembrane region" description="Helical" evidence="7">
    <location>
        <begin position="163"/>
        <end position="189"/>
    </location>
</feature>
<dbReference type="InterPro" id="IPR036259">
    <property type="entry name" value="MFS_trans_sf"/>
</dbReference>
<dbReference type="KEGG" id="pgm:PGRAT_31270"/>
<evidence type="ECO:0000256" key="7">
    <source>
        <dbReference type="SAM" id="Phobius"/>
    </source>
</evidence>
<evidence type="ECO:0000313" key="9">
    <source>
        <dbReference type="EMBL" id="AIQ71565.1"/>
    </source>
</evidence>
<dbReference type="GO" id="GO:0005886">
    <property type="term" value="C:plasma membrane"/>
    <property type="evidence" value="ECO:0007669"/>
    <property type="project" value="UniProtKB-SubCell"/>
</dbReference>
<organism evidence="9 10">
    <name type="scientific">Paenibacillus graminis</name>
    <dbReference type="NCBI Taxonomy" id="189425"/>
    <lineage>
        <taxon>Bacteria</taxon>
        <taxon>Bacillati</taxon>
        <taxon>Bacillota</taxon>
        <taxon>Bacilli</taxon>
        <taxon>Bacillales</taxon>
        <taxon>Paenibacillaceae</taxon>
        <taxon>Paenibacillus</taxon>
    </lineage>
</organism>
<evidence type="ECO:0000256" key="5">
    <source>
        <dbReference type="ARBA" id="ARBA00022989"/>
    </source>
</evidence>
<dbReference type="SUPFAM" id="SSF103473">
    <property type="entry name" value="MFS general substrate transporter"/>
    <property type="match status" value="1"/>
</dbReference>
<evidence type="ECO:0000256" key="4">
    <source>
        <dbReference type="ARBA" id="ARBA00022692"/>
    </source>
</evidence>
<keyword evidence="10" id="KW-1185">Reference proteome</keyword>
<dbReference type="InterPro" id="IPR011701">
    <property type="entry name" value="MFS"/>
</dbReference>
<comment type="subcellular location">
    <subcellularLocation>
        <location evidence="1">Cell membrane</location>
        <topology evidence="1">Multi-pass membrane protein</topology>
    </subcellularLocation>
</comment>
<dbReference type="eggNOG" id="COG2814">
    <property type="taxonomic scope" value="Bacteria"/>
</dbReference>
<feature type="transmembrane region" description="Helical" evidence="7">
    <location>
        <begin position="135"/>
        <end position="157"/>
    </location>
</feature>
<dbReference type="GO" id="GO:0022857">
    <property type="term" value="F:transmembrane transporter activity"/>
    <property type="evidence" value="ECO:0007669"/>
    <property type="project" value="InterPro"/>
</dbReference>
<protein>
    <submittedName>
        <fullName evidence="9">MFS sugar transporter</fullName>
    </submittedName>
</protein>
<feature type="domain" description="Major facilitator superfamily (MFS) profile" evidence="8">
    <location>
        <begin position="11"/>
        <end position="390"/>
    </location>
</feature>
<feature type="transmembrane region" description="Helical" evidence="7">
    <location>
        <begin position="243"/>
        <end position="262"/>
    </location>
</feature>
<name>A0A089MGP9_9BACL</name>
<keyword evidence="3" id="KW-1003">Cell membrane</keyword>
<dbReference type="InterPro" id="IPR050189">
    <property type="entry name" value="MFS_Efflux_Transporters"/>
</dbReference>
<evidence type="ECO:0000259" key="8">
    <source>
        <dbReference type="PROSITE" id="PS50850"/>
    </source>
</evidence>
<keyword evidence="6 7" id="KW-0472">Membrane</keyword>
<keyword evidence="5 7" id="KW-1133">Transmembrane helix</keyword>
<dbReference type="AlphaFoldDB" id="A0A089MGP9"/>
<keyword evidence="4 7" id="KW-0812">Transmembrane</keyword>
<dbReference type="CDD" id="cd17324">
    <property type="entry name" value="MFS_NepI_like"/>
    <property type="match status" value="1"/>
</dbReference>
<feature type="transmembrane region" description="Helical" evidence="7">
    <location>
        <begin position="274"/>
        <end position="293"/>
    </location>
</feature>
<feature type="transmembrane region" description="Helical" evidence="7">
    <location>
        <begin position="77"/>
        <end position="103"/>
    </location>
</feature>
<feature type="transmembrane region" description="Helical" evidence="7">
    <location>
        <begin position="299"/>
        <end position="323"/>
    </location>
</feature>
<evidence type="ECO:0000256" key="3">
    <source>
        <dbReference type="ARBA" id="ARBA00022475"/>
    </source>
</evidence>
<feature type="transmembrane region" description="Helical" evidence="7">
    <location>
        <begin position="45"/>
        <end position="65"/>
    </location>
</feature>